<comment type="caution">
    <text evidence="2">The sequence shown here is derived from an EMBL/GenBank/DDBJ whole genome shotgun (WGS) entry which is preliminary data.</text>
</comment>
<protein>
    <submittedName>
        <fullName evidence="2">Uncharacterized protein</fullName>
    </submittedName>
</protein>
<evidence type="ECO:0000313" key="2">
    <source>
        <dbReference type="EMBL" id="PYE17337.1"/>
    </source>
</evidence>
<keyword evidence="3" id="KW-1185">Reference proteome</keyword>
<accession>A0A318RQ62</accession>
<dbReference type="AlphaFoldDB" id="A0A318RQ62"/>
<dbReference type="EMBL" id="QJSP01000006">
    <property type="protein sequence ID" value="PYE17337.1"/>
    <property type="molecule type" value="Genomic_DNA"/>
</dbReference>
<dbReference type="Proteomes" id="UP000247591">
    <property type="component" value="Unassembled WGS sequence"/>
</dbReference>
<organism evidence="2 3">
    <name type="scientific">Williamsia limnetica</name>
    <dbReference type="NCBI Taxonomy" id="882452"/>
    <lineage>
        <taxon>Bacteria</taxon>
        <taxon>Bacillati</taxon>
        <taxon>Actinomycetota</taxon>
        <taxon>Actinomycetes</taxon>
        <taxon>Mycobacteriales</taxon>
        <taxon>Nocardiaceae</taxon>
        <taxon>Williamsia</taxon>
    </lineage>
</organism>
<name>A0A318RQ62_WILLI</name>
<proteinExistence type="predicted"/>
<reference evidence="2 3" key="1">
    <citation type="submission" date="2018-06" db="EMBL/GenBank/DDBJ databases">
        <title>Genomic Encyclopedia of Type Strains, Phase IV (KMG-IV): sequencing the most valuable type-strain genomes for metagenomic binning, comparative biology and taxonomic classification.</title>
        <authorList>
            <person name="Goeker M."/>
        </authorList>
    </citation>
    <scope>NUCLEOTIDE SEQUENCE [LARGE SCALE GENOMIC DNA]</scope>
    <source>
        <strain evidence="2 3">DSM 45521</strain>
    </source>
</reference>
<feature type="region of interest" description="Disordered" evidence="1">
    <location>
        <begin position="51"/>
        <end position="72"/>
    </location>
</feature>
<sequence>MVSESIVLIQPNDTDLRDCGSSRQKPGGSNSKILDALAHCLELPILLYRISDDGTEQDSTRPAASSGPPGYE</sequence>
<evidence type="ECO:0000313" key="3">
    <source>
        <dbReference type="Proteomes" id="UP000247591"/>
    </source>
</evidence>
<evidence type="ECO:0000256" key="1">
    <source>
        <dbReference type="SAM" id="MobiDB-lite"/>
    </source>
</evidence>
<gene>
    <name evidence="2" type="ORF">DFR67_10640</name>
</gene>